<dbReference type="PANTHER" id="PTHR43312">
    <property type="entry name" value="D-THREO-ALDOSE 1-DEHYDROGENASE"/>
    <property type="match status" value="1"/>
</dbReference>
<proteinExistence type="predicted"/>
<dbReference type="SUPFAM" id="SSF46548">
    <property type="entry name" value="alpha-helical ferredoxin"/>
    <property type="match status" value="1"/>
</dbReference>
<dbReference type="GeneID" id="3922774"/>
<protein>
    <submittedName>
        <fullName evidence="2">Aldo/keto reductase</fullName>
    </submittedName>
</protein>
<dbReference type="InterPro" id="IPR053135">
    <property type="entry name" value="AKR2_Oxidoreductase"/>
</dbReference>
<evidence type="ECO:0000313" key="2">
    <source>
        <dbReference type="EMBL" id="ABD40983.1"/>
    </source>
</evidence>
<dbReference type="RefSeq" id="WP_011448260.1">
    <property type="nucleotide sequence ID" value="NC_007796.1"/>
</dbReference>
<dbReference type="HOGENOM" id="CLU_023205_3_2_2"/>
<dbReference type="InterPro" id="IPR036812">
    <property type="entry name" value="NAD(P)_OxRdtase_dom_sf"/>
</dbReference>
<evidence type="ECO:0000259" key="1">
    <source>
        <dbReference type="PROSITE" id="PS51379"/>
    </source>
</evidence>
<dbReference type="InterPro" id="IPR017900">
    <property type="entry name" value="4Fe4S_Fe_S_CS"/>
</dbReference>
<dbReference type="EnsemblBacteria" id="ABD40983">
    <property type="protein sequence ID" value="ABD40983"/>
    <property type="gene ID" value="Mhun_1237"/>
</dbReference>
<dbReference type="GO" id="GO:0016491">
    <property type="term" value="F:oxidoreductase activity"/>
    <property type="evidence" value="ECO:0007669"/>
    <property type="project" value="UniProtKB-ARBA"/>
</dbReference>
<dbReference type="InterPro" id="IPR017896">
    <property type="entry name" value="4Fe4S_Fe-S-bd"/>
</dbReference>
<dbReference type="eggNOG" id="arCOG01625">
    <property type="taxonomic scope" value="Archaea"/>
</dbReference>
<dbReference type="Pfam" id="PF00248">
    <property type="entry name" value="Aldo_ket_red"/>
    <property type="match status" value="1"/>
</dbReference>
<dbReference type="PROSITE" id="PS00198">
    <property type="entry name" value="4FE4S_FER_1"/>
    <property type="match status" value="1"/>
</dbReference>
<dbReference type="Proteomes" id="UP000001941">
    <property type="component" value="Chromosome"/>
</dbReference>
<dbReference type="InParanoid" id="Q2FLX8"/>
<sequence>MQYRTVSKNGDSLSALGFGAMRLPTKRGRIDEERTTRLIRNAIDNGVNYIDTAFPYHGGESEKVLGRILKDKYREKVRIATKLPPWNVHTREDMDKILSIQLKRLQTDYIDYYLLHSLNAGIWKKLLDLGVMDFLEEAKKSGKIINIGFSFHGDRKTFKEIIDAYDWTFCQIQYNILDEENQAGTEGLRYAASKNIAIIVMEPLRGGMLAQNLPIEVSRIYNESGLNRTAAEWALSWVWNHPDVTVVLSGLNDERHLAENLATCEKAVPDYLNLNDLETIEKVKAVYSRLMKIPCTGCSYCMPCPFGVNIPQCFYFYNQYHMLGNKMITRGFYGMQLMGGMGTSANASLCRQCGKCVQACPQHINIPGEMKTVAKTMDNWITKCVLIIAKRMFSSQVNDED</sequence>
<dbReference type="AlphaFoldDB" id="Q2FLX8"/>
<dbReference type="KEGG" id="mhu:Mhun_1237"/>
<dbReference type="Gene3D" id="3.20.20.100">
    <property type="entry name" value="NADP-dependent oxidoreductase domain"/>
    <property type="match status" value="1"/>
</dbReference>
<dbReference type="Pfam" id="PF13187">
    <property type="entry name" value="Fer4_9"/>
    <property type="match status" value="1"/>
</dbReference>
<dbReference type="CDD" id="cd19096">
    <property type="entry name" value="AKR_Fe-S_oxidoreductase"/>
    <property type="match status" value="1"/>
</dbReference>
<feature type="domain" description="4Fe-4S ferredoxin-type" evidence="1">
    <location>
        <begin position="341"/>
        <end position="369"/>
    </location>
</feature>
<dbReference type="SUPFAM" id="SSF51430">
    <property type="entry name" value="NAD(P)-linked oxidoreductase"/>
    <property type="match status" value="1"/>
</dbReference>
<evidence type="ECO:0000313" key="3">
    <source>
        <dbReference type="Proteomes" id="UP000001941"/>
    </source>
</evidence>
<keyword evidence="3" id="KW-1185">Reference proteome</keyword>
<name>Q2FLX8_METHJ</name>
<gene>
    <name evidence="2" type="ordered locus">Mhun_1237</name>
</gene>
<dbReference type="OrthoDB" id="28487at2157"/>
<reference evidence="3" key="1">
    <citation type="journal article" date="2016" name="Stand. Genomic Sci.">
        <title>Complete genome sequence of Methanospirillum hungatei type strain JF1.</title>
        <authorList>
            <person name="Gunsalus R.P."/>
            <person name="Cook L.E."/>
            <person name="Crable B."/>
            <person name="Rohlin L."/>
            <person name="McDonald E."/>
            <person name="Mouttaki H."/>
            <person name="Sieber J.R."/>
            <person name="Poweleit N."/>
            <person name="Zhou H."/>
            <person name="Lapidus A.L."/>
            <person name="Daligault H.E."/>
            <person name="Land M."/>
            <person name="Gilna P."/>
            <person name="Ivanova N."/>
            <person name="Kyrpides N."/>
            <person name="Culley D.E."/>
            <person name="McInerney M.J."/>
        </authorList>
    </citation>
    <scope>NUCLEOTIDE SEQUENCE [LARGE SCALE GENOMIC DNA]</scope>
    <source>
        <strain evidence="3">ATCC 27890 / DSM 864 / NBRC 100397 / JF-1</strain>
    </source>
</reference>
<dbReference type="STRING" id="323259.Mhun_1237"/>
<dbReference type="PROSITE" id="PS51379">
    <property type="entry name" value="4FE4S_FER_2"/>
    <property type="match status" value="1"/>
</dbReference>
<dbReference type="PANTHER" id="PTHR43312:SF2">
    <property type="entry name" value="OXIDOREDUCTASE"/>
    <property type="match status" value="1"/>
</dbReference>
<dbReference type="InterPro" id="IPR023210">
    <property type="entry name" value="NADP_OxRdtase_dom"/>
</dbReference>
<organism evidence="2 3">
    <name type="scientific">Methanospirillum hungatei JF-1 (strain ATCC 27890 / DSM 864 / NBRC 100397 / JF-1)</name>
    <dbReference type="NCBI Taxonomy" id="323259"/>
    <lineage>
        <taxon>Archaea</taxon>
        <taxon>Methanobacteriati</taxon>
        <taxon>Methanobacteriota</taxon>
        <taxon>Stenosarchaea group</taxon>
        <taxon>Methanomicrobia</taxon>
        <taxon>Methanomicrobiales</taxon>
        <taxon>Methanospirillaceae</taxon>
        <taxon>Methanospirillum</taxon>
    </lineage>
</organism>
<accession>Q2FLX8</accession>
<dbReference type="EMBL" id="CP000254">
    <property type="protein sequence ID" value="ABD40983.1"/>
    <property type="molecule type" value="Genomic_DNA"/>
</dbReference>